<keyword evidence="4" id="KW-0378">Hydrolase</keyword>
<keyword evidence="6" id="KW-1133">Transmembrane helix</keyword>
<dbReference type="AlphaFoldDB" id="A0A9Q0RE00"/>
<evidence type="ECO:0000259" key="8">
    <source>
        <dbReference type="Pfam" id="PF19272"/>
    </source>
</evidence>
<reference evidence="9" key="1">
    <citation type="submission" date="2022-10" db="EMBL/GenBank/DDBJ databases">
        <title>Novel sulphate-reducing endosymbionts in the free-living metamonad Anaeramoeba.</title>
        <authorList>
            <person name="Jerlstrom-Hultqvist J."/>
            <person name="Cepicka I."/>
            <person name="Gallot-Lavallee L."/>
            <person name="Salas-Leiva D."/>
            <person name="Curtis B.A."/>
            <person name="Zahonova K."/>
            <person name="Pipaliya S."/>
            <person name="Dacks J."/>
            <person name="Roger A.J."/>
        </authorList>
    </citation>
    <scope>NUCLEOTIDE SEQUENCE</scope>
    <source>
        <strain evidence="9">BMAN</strain>
    </source>
</reference>
<dbReference type="GO" id="GO:0005615">
    <property type="term" value="C:extracellular space"/>
    <property type="evidence" value="ECO:0007669"/>
    <property type="project" value="TreeGrafter"/>
</dbReference>
<name>A0A9Q0RE00_ANAIG</name>
<evidence type="ECO:0000313" key="9">
    <source>
        <dbReference type="EMBL" id="KAJ5077141.1"/>
    </source>
</evidence>
<gene>
    <name evidence="9" type="ORF">M0811_00461</name>
</gene>
<keyword evidence="5" id="KW-0325">Glycoprotein</keyword>
<dbReference type="PANTHER" id="PTHR10340:SF57">
    <property type="entry name" value="METALLOPHOS DOMAIN-CONTAINING PROTEIN"/>
    <property type="match status" value="1"/>
</dbReference>
<keyword evidence="10" id="KW-1185">Reference proteome</keyword>
<evidence type="ECO:0000256" key="4">
    <source>
        <dbReference type="ARBA" id="ARBA00022801"/>
    </source>
</evidence>
<comment type="subcellular location">
    <subcellularLocation>
        <location evidence="1">Secreted</location>
    </subcellularLocation>
</comment>
<evidence type="ECO:0000313" key="10">
    <source>
        <dbReference type="Proteomes" id="UP001149090"/>
    </source>
</evidence>
<dbReference type="Pfam" id="PF00149">
    <property type="entry name" value="Metallophos"/>
    <property type="match status" value="1"/>
</dbReference>
<dbReference type="SUPFAM" id="SSF56300">
    <property type="entry name" value="Metallo-dependent phosphatases"/>
    <property type="match status" value="1"/>
</dbReference>
<keyword evidence="6" id="KW-0812">Transmembrane</keyword>
<evidence type="ECO:0000256" key="5">
    <source>
        <dbReference type="ARBA" id="ARBA00023180"/>
    </source>
</evidence>
<dbReference type="InterPro" id="IPR029052">
    <property type="entry name" value="Metallo-depent_PP-like"/>
</dbReference>
<feature type="domain" description="Sphingomyelin phosphodiesterase C-terminal" evidence="8">
    <location>
        <begin position="376"/>
        <end position="454"/>
    </location>
</feature>
<dbReference type="InterPro" id="IPR004843">
    <property type="entry name" value="Calcineurin-like_PHP"/>
</dbReference>
<comment type="caution">
    <text evidence="9">The sequence shown here is derived from an EMBL/GenBank/DDBJ whole genome shotgun (WGS) entry which is preliminary data.</text>
</comment>
<accession>A0A9Q0RE00</accession>
<evidence type="ECO:0000259" key="7">
    <source>
        <dbReference type="Pfam" id="PF00149"/>
    </source>
</evidence>
<evidence type="ECO:0000256" key="6">
    <source>
        <dbReference type="SAM" id="Phobius"/>
    </source>
</evidence>
<keyword evidence="6" id="KW-0472">Membrane</keyword>
<keyword evidence="3" id="KW-0964">Secreted</keyword>
<feature type="transmembrane region" description="Helical" evidence="6">
    <location>
        <begin position="49"/>
        <end position="68"/>
    </location>
</feature>
<dbReference type="InterPro" id="IPR045473">
    <property type="entry name" value="ASM_C"/>
</dbReference>
<dbReference type="OrthoDB" id="348678at2759"/>
<dbReference type="Pfam" id="PF19272">
    <property type="entry name" value="ASMase_C"/>
    <property type="match status" value="1"/>
</dbReference>
<comment type="similarity">
    <text evidence="2">Belongs to the acid sphingomyelinase family.</text>
</comment>
<dbReference type="EMBL" id="JAPDFW010000059">
    <property type="protein sequence ID" value="KAJ5077141.1"/>
    <property type="molecule type" value="Genomic_DNA"/>
</dbReference>
<proteinExistence type="inferred from homology"/>
<dbReference type="GO" id="GO:0008081">
    <property type="term" value="F:phosphoric diester hydrolase activity"/>
    <property type="evidence" value="ECO:0007669"/>
    <property type="project" value="TreeGrafter"/>
</dbReference>
<evidence type="ECO:0000256" key="3">
    <source>
        <dbReference type="ARBA" id="ARBA00022525"/>
    </source>
</evidence>
<protein>
    <submittedName>
        <fullName evidence="9">Sphingomyelin phosphodiesterase</fullName>
    </submittedName>
</protein>
<dbReference type="Proteomes" id="UP001149090">
    <property type="component" value="Unassembled WGS sequence"/>
</dbReference>
<evidence type="ECO:0000256" key="1">
    <source>
        <dbReference type="ARBA" id="ARBA00004613"/>
    </source>
</evidence>
<sequence>MTNINLSSDDLIQNETTSLVQGIEYLDEDESINGISKFRQKKYEKKLKINLLIFISIAVVFIFVGILLTTKVFSHPQDTSNQILQEPVGVFYIVNDFHINLQYEIEFNQKQIIKFRNTSLYYIKLIRLLWKNGVKKIANEITENDFIILLGDMPAHFIYDENLNEETITNVSAEFRKYMPTIPMFPLIGNGECFPDYELNFTKNNSRLQLLASIYSQYDFLQNGTSQMETFQTGGYYRISLDELFGKRNYGGNQLAQVNSDLIILNSIYYSQQHEPTTWPNGTVPTDPVDQLAWLETQLIDIKNSGKTAMIFLHIPPGGNAYSDEANWFEIYEQPYLDLVYKYSDVITAQFSGHFHTDDFRAQINGTNYYSSLISPAVTPDHFTNPAFRKITYNISTGEILDYYQYFFDLHQMNAQTLNNNFTINWIEGYTFTQAYQKPNLSPQSLYQAIQEIIQNPIDFAFWSIRHTVFYVADRSAYDCSLVFVENSNFFNCVANAYDDEIVSLDLIRSKRKEL</sequence>
<evidence type="ECO:0000256" key="2">
    <source>
        <dbReference type="ARBA" id="ARBA00008234"/>
    </source>
</evidence>
<dbReference type="OMA" id="MLCAIMA"/>
<organism evidence="9 10">
    <name type="scientific">Anaeramoeba ignava</name>
    <name type="common">Anaerobic marine amoeba</name>
    <dbReference type="NCBI Taxonomy" id="1746090"/>
    <lineage>
        <taxon>Eukaryota</taxon>
        <taxon>Metamonada</taxon>
        <taxon>Anaeramoebidae</taxon>
        <taxon>Anaeramoeba</taxon>
    </lineage>
</organism>
<dbReference type="Gene3D" id="3.60.21.10">
    <property type="match status" value="1"/>
</dbReference>
<dbReference type="PANTHER" id="PTHR10340">
    <property type="entry name" value="SPHINGOMYELIN PHOSPHODIESTERASE"/>
    <property type="match status" value="1"/>
</dbReference>
<feature type="domain" description="Calcineurin-like phosphoesterase" evidence="7">
    <location>
        <begin position="91"/>
        <end position="357"/>
    </location>
</feature>